<organism evidence="1 2">
    <name type="scientific">Gossypium anomalum</name>
    <dbReference type="NCBI Taxonomy" id="47600"/>
    <lineage>
        <taxon>Eukaryota</taxon>
        <taxon>Viridiplantae</taxon>
        <taxon>Streptophyta</taxon>
        <taxon>Embryophyta</taxon>
        <taxon>Tracheophyta</taxon>
        <taxon>Spermatophyta</taxon>
        <taxon>Magnoliopsida</taxon>
        <taxon>eudicotyledons</taxon>
        <taxon>Gunneridae</taxon>
        <taxon>Pentapetalae</taxon>
        <taxon>rosids</taxon>
        <taxon>malvids</taxon>
        <taxon>Malvales</taxon>
        <taxon>Malvaceae</taxon>
        <taxon>Malvoideae</taxon>
        <taxon>Gossypium</taxon>
    </lineage>
</organism>
<reference evidence="1 2" key="1">
    <citation type="journal article" date="2021" name="bioRxiv">
        <title>The Gossypium anomalum genome as a resource for cotton improvement and evolutionary analysis of hybrid incompatibility.</title>
        <authorList>
            <person name="Grover C.E."/>
            <person name="Yuan D."/>
            <person name="Arick M.A."/>
            <person name="Miller E.R."/>
            <person name="Hu G."/>
            <person name="Peterson D.G."/>
            <person name="Wendel J.F."/>
            <person name="Udall J.A."/>
        </authorList>
    </citation>
    <scope>NUCLEOTIDE SEQUENCE [LARGE SCALE GENOMIC DNA]</scope>
    <source>
        <strain evidence="1">JFW-Udall</strain>
        <tissue evidence="1">Leaf</tissue>
    </source>
</reference>
<dbReference type="AlphaFoldDB" id="A0A8J5ZH75"/>
<evidence type="ECO:0000313" key="2">
    <source>
        <dbReference type="Proteomes" id="UP000701853"/>
    </source>
</evidence>
<protein>
    <recommendedName>
        <fullName evidence="3">Reverse transcriptase Ty1/copia-type domain-containing protein</fullName>
    </recommendedName>
</protein>
<keyword evidence="2" id="KW-1185">Reference proteome</keyword>
<dbReference type="Proteomes" id="UP000701853">
    <property type="component" value="Chromosome 2"/>
</dbReference>
<evidence type="ECO:0000313" key="1">
    <source>
        <dbReference type="EMBL" id="KAG8501840.1"/>
    </source>
</evidence>
<proteinExistence type="predicted"/>
<dbReference type="PANTHER" id="PTHR11439">
    <property type="entry name" value="GAG-POL-RELATED RETROTRANSPOSON"/>
    <property type="match status" value="1"/>
</dbReference>
<dbReference type="PANTHER" id="PTHR11439:SF463">
    <property type="entry name" value="REVERSE TRANSCRIPTASE TY1_COPIA-TYPE DOMAIN-CONTAINING PROTEIN"/>
    <property type="match status" value="1"/>
</dbReference>
<dbReference type="OrthoDB" id="414945at2759"/>
<gene>
    <name evidence="1" type="ORF">CXB51_004111</name>
</gene>
<dbReference type="EMBL" id="JAHUZN010000002">
    <property type="protein sequence ID" value="KAG8501840.1"/>
    <property type="molecule type" value="Genomic_DNA"/>
</dbReference>
<sequence length="97" mass="11155">MDSLQDVDIIYCKGVPTPATSTVDFSSSFEDNLVDAPLYKRIIGSLHYLSFTQPDISFAVKKLSQFMHLPTNHWCATKRLLRCLQHTSNLELRLLRR</sequence>
<comment type="caution">
    <text evidence="1">The sequence shown here is derived from an EMBL/GenBank/DDBJ whole genome shotgun (WGS) entry which is preliminary data.</text>
</comment>
<evidence type="ECO:0008006" key="3">
    <source>
        <dbReference type="Google" id="ProtNLM"/>
    </source>
</evidence>
<name>A0A8J5ZH75_9ROSI</name>
<accession>A0A8J5ZH75</accession>